<evidence type="ECO:0000313" key="4">
    <source>
        <dbReference type="Proteomes" id="UP001551675"/>
    </source>
</evidence>
<protein>
    <submittedName>
        <fullName evidence="3">SDR family NAD(P)-dependent oxidoreductase</fullName>
    </submittedName>
</protein>
<organism evidence="3 4">
    <name type="scientific">Microtetraspora glauca</name>
    <dbReference type="NCBI Taxonomy" id="1996"/>
    <lineage>
        <taxon>Bacteria</taxon>
        <taxon>Bacillati</taxon>
        <taxon>Actinomycetota</taxon>
        <taxon>Actinomycetes</taxon>
        <taxon>Streptosporangiales</taxon>
        <taxon>Streptosporangiaceae</taxon>
        <taxon>Microtetraspora</taxon>
    </lineage>
</organism>
<dbReference type="PRINTS" id="PR00081">
    <property type="entry name" value="GDHRDH"/>
</dbReference>
<evidence type="ECO:0000256" key="2">
    <source>
        <dbReference type="RuleBase" id="RU000363"/>
    </source>
</evidence>
<dbReference type="Proteomes" id="UP001551675">
    <property type="component" value="Unassembled WGS sequence"/>
</dbReference>
<name>A0ABV3GMB5_MICGL</name>
<evidence type="ECO:0000256" key="1">
    <source>
        <dbReference type="ARBA" id="ARBA00023002"/>
    </source>
</evidence>
<dbReference type="RefSeq" id="WP_061260181.1">
    <property type="nucleotide sequence ID" value="NZ_JBFALK010000018.1"/>
</dbReference>
<dbReference type="PANTHER" id="PTHR43157">
    <property type="entry name" value="PHOSPHATIDYLINOSITOL-GLYCAN BIOSYNTHESIS CLASS F PROTEIN-RELATED"/>
    <property type="match status" value="1"/>
</dbReference>
<evidence type="ECO:0000313" key="3">
    <source>
        <dbReference type="EMBL" id="MEV0972740.1"/>
    </source>
</evidence>
<comment type="caution">
    <text evidence="3">The sequence shown here is derived from an EMBL/GenBank/DDBJ whole genome shotgun (WGS) entry which is preliminary data.</text>
</comment>
<accession>A0ABV3GMB5</accession>
<dbReference type="SUPFAM" id="SSF51735">
    <property type="entry name" value="NAD(P)-binding Rossmann-fold domains"/>
    <property type="match status" value="1"/>
</dbReference>
<comment type="similarity">
    <text evidence="2">Belongs to the short-chain dehydrogenases/reductases (SDR) family.</text>
</comment>
<dbReference type="InterPro" id="IPR002347">
    <property type="entry name" value="SDR_fam"/>
</dbReference>
<proteinExistence type="inferred from homology"/>
<dbReference type="Gene3D" id="3.40.50.720">
    <property type="entry name" value="NAD(P)-binding Rossmann-like Domain"/>
    <property type="match status" value="1"/>
</dbReference>
<dbReference type="Pfam" id="PF00106">
    <property type="entry name" value="adh_short"/>
    <property type="match status" value="1"/>
</dbReference>
<gene>
    <name evidence="3" type="ORF">AB0I59_29405</name>
</gene>
<reference evidence="3 4" key="1">
    <citation type="submission" date="2024-06" db="EMBL/GenBank/DDBJ databases">
        <title>The Natural Products Discovery Center: Release of the First 8490 Sequenced Strains for Exploring Actinobacteria Biosynthetic Diversity.</title>
        <authorList>
            <person name="Kalkreuter E."/>
            <person name="Kautsar S.A."/>
            <person name="Yang D."/>
            <person name="Bader C.D."/>
            <person name="Teijaro C.N."/>
            <person name="Fluegel L."/>
            <person name="Davis C.M."/>
            <person name="Simpson J.R."/>
            <person name="Lauterbach L."/>
            <person name="Steele A.D."/>
            <person name="Gui C."/>
            <person name="Meng S."/>
            <person name="Li G."/>
            <person name="Viehrig K."/>
            <person name="Ye F."/>
            <person name="Su P."/>
            <person name="Kiefer A.F."/>
            <person name="Nichols A."/>
            <person name="Cepeda A.J."/>
            <person name="Yan W."/>
            <person name="Fan B."/>
            <person name="Jiang Y."/>
            <person name="Adhikari A."/>
            <person name="Zheng C.-J."/>
            <person name="Schuster L."/>
            <person name="Cowan T.M."/>
            <person name="Smanski M.J."/>
            <person name="Chevrette M.G."/>
            <person name="De Carvalho L.P.S."/>
            <person name="Shen B."/>
        </authorList>
    </citation>
    <scope>NUCLEOTIDE SEQUENCE [LARGE SCALE GENOMIC DNA]</scope>
    <source>
        <strain evidence="3 4">NPDC050100</strain>
    </source>
</reference>
<sequence>MNTVITGASDGIGAASALELARKGHQLILVGRTPSKLSAVADQVAAITGSRPGTLTGDFTSFEDVRRLAAELLDRCERIDVLINNAGVMSTKRQHTADGHELMIQVNHLSPFLLTNLLLDRIRESSGRVVTTCSRAAKTGRLDPADLSRERRRWSGWLQYGDSKQANALFTVSLAERGIAATCLHPGVIRTGFAPGTFLMKLVLHVPGMGESVEAGAARITHLATHRDGVDHPGRYFAGNVPVTVPGQMADPELAAALWSASLAATGSANDRSSASG</sequence>
<dbReference type="InterPro" id="IPR036291">
    <property type="entry name" value="NAD(P)-bd_dom_sf"/>
</dbReference>
<dbReference type="EMBL" id="JBFALK010000018">
    <property type="protein sequence ID" value="MEV0972740.1"/>
    <property type="molecule type" value="Genomic_DNA"/>
</dbReference>
<keyword evidence="4" id="KW-1185">Reference proteome</keyword>
<dbReference type="PRINTS" id="PR00080">
    <property type="entry name" value="SDRFAMILY"/>
</dbReference>
<keyword evidence="1" id="KW-0560">Oxidoreductase</keyword>
<dbReference type="PANTHER" id="PTHR43157:SF31">
    <property type="entry name" value="PHOSPHATIDYLINOSITOL-GLYCAN BIOSYNTHESIS CLASS F PROTEIN"/>
    <property type="match status" value="1"/>
</dbReference>